<name>A0A8C6TJK0_9GOBI</name>
<accession>A0A8C6TJK0</accession>
<feature type="compositionally biased region" description="Basic and acidic residues" evidence="1">
    <location>
        <begin position="60"/>
        <end position="71"/>
    </location>
</feature>
<evidence type="ECO:0000313" key="3">
    <source>
        <dbReference type="Proteomes" id="UP000694523"/>
    </source>
</evidence>
<evidence type="ECO:0000313" key="2">
    <source>
        <dbReference type="Ensembl" id="ENSNMLP00000021893.1"/>
    </source>
</evidence>
<reference evidence="2" key="2">
    <citation type="submission" date="2025-09" db="UniProtKB">
        <authorList>
            <consortium name="Ensembl"/>
        </authorList>
    </citation>
    <scope>IDENTIFICATION</scope>
</reference>
<sequence length="110" mass="11958">MHELFWAGDEDELQSPQADVGDGEDVVVAHVGASGLSCVALKVFAFIPPNLLSRHHEHHNPKDKDHGEPHASEYSGVLVDPTDEGFQCRPVHNRAVLVEPGKGGLSLKMF</sequence>
<evidence type="ECO:0000256" key="1">
    <source>
        <dbReference type="SAM" id="MobiDB-lite"/>
    </source>
</evidence>
<protein>
    <submittedName>
        <fullName evidence="2">Uncharacterized protein</fullName>
    </submittedName>
</protein>
<dbReference type="AlphaFoldDB" id="A0A8C6TJK0"/>
<keyword evidence="3" id="KW-1185">Reference proteome</keyword>
<dbReference type="Proteomes" id="UP000694523">
    <property type="component" value="Unplaced"/>
</dbReference>
<proteinExistence type="predicted"/>
<reference evidence="2" key="1">
    <citation type="submission" date="2025-08" db="UniProtKB">
        <authorList>
            <consortium name="Ensembl"/>
        </authorList>
    </citation>
    <scope>IDENTIFICATION</scope>
</reference>
<feature type="region of interest" description="Disordered" evidence="1">
    <location>
        <begin position="54"/>
        <end position="76"/>
    </location>
</feature>
<organism evidence="2 3">
    <name type="scientific">Neogobius melanostomus</name>
    <name type="common">round goby</name>
    <dbReference type="NCBI Taxonomy" id="47308"/>
    <lineage>
        <taxon>Eukaryota</taxon>
        <taxon>Metazoa</taxon>
        <taxon>Chordata</taxon>
        <taxon>Craniata</taxon>
        <taxon>Vertebrata</taxon>
        <taxon>Euteleostomi</taxon>
        <taxon>Actinopterygii</taxon>
        <taxon>Neopterygii</taxon>
        <taxon>Teleostei</taxon>
        <taxon>Neoteleostei</taxon>
        <taxon>Acanthomorphata</taxon>
        <taxon>Gobiaria</taxon>
        <taxon>Gobiiformes</taxon>
        <taxon>Gobioidei</taxon>
        <taxon>Gobiidae</taxon>
        <taxon>Benthophilinae</taxon>
        <taxon>Neogobiini</taxon>
        <taxon>Neogobius</taxon>
    </lineage>
</organism>
<dbReference type="Ensembl" id="ENSNMLT00000024542.1">
    <property type="protein sequence ID" value="ENSNMLP00000021893.1"/>
    <property type="gene ID" value="ENSNMLG00000014207.1"/>
</dbReference>